<dbReference type="Pfam" id="PF00293">
    <property type="entry name" value="NUDIX"/>
    <property type="match status" value="1"/>
</dbReference>
<dbReference type="Proteomes" id="UP000008204">
    <property type="component" value="Chromosome"/>
</dbReference>
<dbReference type="STRING" id="41431.PCC8801_2006"/>
<evidence type="ECO:0000313" key="6">
    <source>
        <dbReference type="EMBL" id="ACK66043.1"/>
    </source>
</evidence>
<keyword evidence="2" id="KW-0479">Metal-binding</keyword>
<evidence type="ECO:0000313" key="7">
    <source>
        <dbReference type="Proteomes" id="UP000008204"/>
    </source>
</evidence>
<dbReference type="GO" id="GO:0005737">
    <property type="term" value="C:cytoplasm"/>
    <property type="evidence" value="ECO:0007669"/>
    <property type="project" value="TreeGrafter"/>
</dbReference>
<feature type="domain" description="Nudix hydrolase" evidence="5">
    <location>
        <begin position="9"/>
        <end position="134"/>
    </location>
</feature>
<proteinExistence type="predicted"/>
<dbReference type="HOGENOM" id="CLU_037162_8_1_3"/>
<name>B7JYW6_RIPO1</name>
<protein>
    <submittedName>
        <fullName evidence="6">NUDIX hydrolase</fullName>
    </submittedName>
</protein>
<dbReference type="Gene3D" id="3.90.79.10">
    <property type="entry name" value="Nucleoside Triphosphate Pyrophosphohydrolase"/>
    <property type="match status" value="1"/>
</dbReference>
<dbReference type="InterPro" id="IPR015797">
    <property type="entry name" value="NUDIX_hydrolase-like_dom_sf"/>
</dbReference>
<evidence type="ECO:0000259" key="5">
    <source>
        <dbReference type="PROSITE" id="PS51462"/>
    </source>
</evidence>
<dbReference type="OrthoDB" id="9816289at2"/>
<dbReference type="EMBL" id="CP001287">
    <property type="protein sequence ID" value="ACK66043.1"/>
    <property type="molecule type" value="Genomic_DNA"/>
</dbReference>
<evidence type="ECO:0000256" key="3">
    <source>
        <dbReference type="ARBA" id="ARBA00022801"/>
    </source>
</evidence>
<organism evidence="6 7">
    <name type="scientific">Rippkaea orientalis (strain PCC 8801 / RF-1)</name>
    <name type="common">Cyanothece sp. (strain PCC 8801)</name>
    <dbReference type="NCBI Taxonomy" id="41431"/>
    <lineage>
        <taxon>Bacteria</taxon>
        <taxon>Bacillati</taxon>
        <taxon>Cyanobacteriota</taxon>
        <taxon>Cyanophyceae</taxon>
        <taxon>Oscillatoriophycideae</taxon>
        <taxon>Chroococcales</taxon>
        <taxon>Aphanothecaceae</taxon>
        <taxon>Rippkaea</taxon>
        <taxon>Rippkaea orientalis</taxon>
    </lineage>
</organism>
<evidence type="ECO:0000256" key="2">
    <source>
        <dbReference type="ARBA" id="ARBA00022723"/>
    </source>
</evidence>
<evidence type="ECO:0000256" key="1">
    <source>
        <dbReference type="ARBA" id="ARBA00001946"/>
    </source>
</evidence>
<dbReference type="GO" id="GO:0016462">
    <property type="term" value="F:pyrophosphatase activity"/>
    <property type="evidence" value="ECO:0007669"/>
    <property type="project" value="InterPro"/>
</dbReference>
<comment type="cofactor">
    <cofactor evidence="1">
        <name>Mg(2+)</name>
        <dbReference type="ChEBI" id="CHEBI:18420"/>
    </cofactor>
</comment>
<dbReference type="KEGG" id="cyp:PCC8801_2006"/>
<reference evidence="7" key="1">
    <citation type="journal article" date="2011" name="MBio">
        <title>Novel metabolic attributes of the genus Cyanothece, comprising a group of unicellular nitrogen-fixing Cyanobacteria.</title>
        <authorList>
            <person name="Bandyopadhyay A."/>
            <person name="Elvitigala T."/>
            <person name="Welsh E."/>
            <person name="Stockel J."/>
            <person name="Liberton M."/>
            <person name="Min H."/>
            <person name="Sherman L.A."/>
            <person name="Pakrasi H.B."/>
        </authorList>
    </citation>
    <scope>NUCLEOTIDE SEQUENCE [LARGE SCALE GENOMIC DNA]</scope>
    <source>
        <strain evidence="7">PCC 8801</strain>
    </source>
</reference>
<dbReference type="GO" id="GO:0046872">
    <property type="term" value="F:metal ion binding"/>
    <property type="evidence" value="ECO:0007669"/>
    <property type="project" value="UniProtKB-KW"/>
</dbReference>
<keyword evidence="3 6" id="KW-0378">Hydrolase</keyword>
<dbReference type="AlphaFoldDB" id="B7JYW6"/>
<evidence type="ECO:0000256" key="4">
    <source>
        <dbReference type="ARBA" id="ARBA00022842"/>
    </source>
</evidence>
<gene>
    <name evidence="6" type="ordered locus">PCC8801_2006</name>
</gene>
<sequence length="141" mass="16407">MNQEPTAYLEQSAVIPYRFREGQLEILLITSRNSKRWIIPKGIIEPNMNPQDSAAQEALEEAGIKGKVSDIIRGSYTYQKWGSTCRVQIFTLEVDTIYIDWLEASFRKRQWVSLSEAIRLIQEEEVRKILAQLPDYLDQTQ</sequence>
<dbReference type="InterPro" id="IPR047198">
    <property type="entry name" value="DDP-like_NUDIX"/>
</dbReference>
<keyword evidence="7" id="KW-1185">Reference proteome</keyword>
<dbReference type="InterPro" id="IPR000086">
    <property type="entry name" value="NUDIX_hydrolase_dom"/>
</dbReference>
<dbReference type="eggNOG" id="COG0494">
    <property type="taxonomic scope" value="Bacteria"/>
</dbReference>
<accession>B7JYW6</accession>
<dbReference type="CDD" id="cd04666">
    <property type="entry name" value="NUDIX_DIPP2_like_Nudt4"/>
    <property type="match status" value="1"/>
</dbReference>
<dbReference type="SUPFAM" id="SSF55811">
    <property type="entry name" value="Nudix"/>
    <property type="match status" value="1"/>
</dbReference>
<keyword evidence="4" id="KW-0460">Magnesium</keyword>
<dbReference type="PANTHER" id="PTHR12629:SF0">
    <property type="entry name" value="DIPHOSPHOINOSITOL-POLYPHOSPHATE DIPHOSPHATASE"/>
    <property type="match status" value="1"/>
</dbReference>
<dbReference type="PROSITE" id="PS51462">
    <property type="entry name" value="NUDIX"/>
    <property type="match status" value="1"/>
</dbReference>
<dbReference type="PANTHER" id="PTHR12629">
    <property type="entry name" value="DIPHOSPHOINOSITOL POLYPHOSPHATE PHOSPHOHYDROLASE"/>
    <property type="match status" value="1"/>
</dbReference>
<dbReference type="RefSeq" id="WP_012595313.1">
    <property type="nucleotide sequence ID" value="NC_011726.1"/>
</dbReference>